<sequence length="322" mass="36594">MADQQDKQVILQLLLEDLEAIQVSKKGKRRADRPSDLEVAISSMREDLQNTQISLHDQVLAHSTSSAILTDQNALMEAKEEEWVANQDHRLAVELSNGRRTPRRREVDQKPMPDDDNDDAVSVIMEDLMSRVSLTERSDNGEGSSRSPHAYRPAPRRIICVSCLERCETILAVGKCGHEYCLDCTRQMFLGSIRDEELYPPRCCGNVIPPGVAMRVLNYLELRDFSERALEWTAKDRVYCADPTCSTFIPAFAIEDELGTCPKCSQRTHLPCRSLIHPGFDCPMDENLPAVLEIAETEGWKRCPRCRTMVELWRGCNHMTCR</sequence>
<dbReference type="Gene3D" id="1.20.120.1750">
    <property type="match status" value="1"/>
</dbReference>
<dbReference type="EC" id="2.3.2.31" evidence="2"/>
<evidence type="ECO:0000256" key="2">
    <source>
        <dbReference type="ARBA" id="ARBA00012251"/>
    </source>
</evidence>
<dbReference type="InterPro" id="IPR044066">
    <property type="entry name" value="TRIAD_supradom"/>
</dbReference>
<dbReference type="AlphaFoldDB" id="A0A9W9R0H8"/>
<dbReference type="Pfam" id="PF01485">
    <property type="entry name" value="IBR"/>
    <property type="match status" value="1"/>
</dbReference>
<feature type="domain" description="RING-type" evidence="10">
    <location>
        <begin position="156"/>
        <end position="322"/>
    </location>
</feature>
<reference evidence="11" key="1">
    <citation type="submission" date="2022-12" db="EMBL/GenBank/DDBJ databases">
        <authorList>
            <person name="Petersen C."/>
        </authorList>
    </citation>
    <scope>NUCLEOTIDE SEQUENCE</scope>
    <source>
        <strain evidence="11">IBT 35673</strain>
    </source>
</reference>
<keyword evidence="8" id="KW-0862">Zinc</keyword>
<keyword evidence="3" id="KW-0808">Transferase</keyword>
<proteinExistence type="predicted"/>
<evidence type="ECO:0000256" key="9">
    <source>
        <dbReference type="SAM" id="MobiDB-lite"/>
    </source>
</evidence>
<feature type="region of interest" description="Disordered" evidence="9">
    <location>
        <begin position="94"/>
        <end position="119"/>
    </location>
</feature>
<accession>A0A9W9R0H8</accession>
<keyword evidence="6" id="KW-0863">Zinc-finger</keyword>
<keyword evidence="4" id="KW-0479">Metal-binding</keyword>
<evidence type="ECO:0000256" key="8">
    <source>
        <dbReference type="ARBA" id="ARBA00022833"/>
    </source>
</evidence>
<keyword evidence="7" id="KW-0833">Ubl conjugation pathway</keyword>
<evidence type="ECO:0000259" key="10">
    <source>
        <dbReference type="PROSITE" id="PS51873"/>
    </source>
</evidence>
<evidence type="ECO:0000256" key="6">
    <source>
        <dbReference type="ARBA" id="ARBA00022771"/>
    </source>
</evidence>
<gene>
    <name evidence="11" type="ORF">N7452_000461</name>
</gene>
<dbReference type="SUPFAM" id="SSF57850">
    <property type="entry name" value="RING/U-box"/>
    <property type="match status" value="2"/>
</dbReference>
<dbReference type="Proteomes" id="UP001147695">
    <property type="component" value="Unassembled WGS sequence"/>
</dbReference>
<dbReference type="GO" id="GO:0016567">
    <property type="term" value="P:protein ubiquitination"/>
    <property type="evidence" value="ECO:0007669"/>
    <property type="project" value="InterPro"/>
</dbReference>
<comment type="caution">
    <text evidence="11">The sequence shown here is derived from an EMBL/GenBank/DDBJ whole genome shotgun (WGS) entry which is preliminary data.</text>
</comment>
<protein>
    <recommendedName>
        <fullName evidence="2">RBR-type E3 ubiquitin transferase</fullName>
        <ecNumber evidence="2">2.3.2.31</ecNumber>
    </recommendedName>
</protein>
<comment type="catalytic activity">
    <reaction evidence="1">
        <text>[E2 ubiquitin-conjugating enzyme]-S-ubiquitinyl-L-cysteine + [acceptor protein]-L-lysine = [E2 ubiquitin-conjugating enzyme]-L-cysteine + [acceptor protein]-N(6)-ubiquitinyl-L-lysine.</text>
        <dbReference type="EC" id="2.3.2.31"/>
    </reaction>
</comment>
<evidence type="ECO:0000313" key="12">
    <source>
        <dbReference type="Proteomes" id="UP001147695"/>
    </source>
</evidence>
<keyword evidence="5" id="KW-0677">Repeat</keyword>
<dbReference type="PROSITE" id="PS51873">
    <property type="entry name" value="TRIAD"/>
    <property type="match status" value="1"/>
</dbReference>
<dbReference type="CDD" id="cd22584">
    <property type="entry name" value="Rcat_RBR_unk"/>
    <property type="match status" value="1"/>
</dbReference>
<evidence type="ECO:0000313" key="11">
    <source>
        <dbReference type="EMBL" id="KAJ5351487.1"/>
    </source>
</evidence>
<feature type="compositionally biased region" description="Basic and acidic residues" evidence="9">
    <location>
        <begin position="104"/>
        <end position="113"/>
    </location>
</feature>
<evidence type="ECO:0000256" key="1">
    <source>
        <dbReference type="ARBA" id="ARBA00001798"/>
    </source>
</evidence>
<evidence type="ECO:0000256" key="7">
    <source>
        <dbReference type="ARBA" id="ARBA00022786"/>
    </source>
</evidence>
<name>A0A9W9R0H8_PENBR</name>
<dbReference type="InterPro" id="IPR031127">
    <property type="entry name" value="E3_UB_ligase_RBR"/>
</dbReference>
<organism evidence="11 12">
    <name type="scientific">Penicillium brevicompactum</name>
    <dbReference type="NCBI Taxonomy" id="5074"/>
    <lineage>
        <taxon>Eukaryota</taxon>
        <taxon>Fungi</taxon>
        <taxon>Dikarya</taxon>
        <taxon>Ascomycota</taxon>
        <taxon>Pezizomycotina</taxon>
        <taxon>Eurotiomycetes</taxon>
        <taxon>Eurotiomycetidae</taxon>
        <taxon>Eurotiales</taxon>
        <taxon>Aspergillaceae</taxon>
        <taxon>Penicillium</taxon>
    </lineage>
</organism>
<dbReference type="GO" id="GO:0008270">
    <property type="term" value="F:zinc ion binding"/>
    <property type="evidence" value="ECO:0007669"/>
    <property type="project" value="UniProtKB-KW"/>
</dbReference>
<dbReference type="PANTHER" id="PTHR11685">
    <property type="entry name" value="RBR FAMILY RING FINGER AND IBR DOMAIN-CONTAINING"/>
    <property type="match status" value="1"/>
</dbReference>
<reference evidence="11" key="2">
    <citation type="journal article" date="2023" name="IMA Fungus">
        <title>Comparative genomic study of the Penicillium genus elucidates a diverse pangenome and 15 lateral gene transfer events.</title>
        <authorList>
            <person name="Petersen C."/>
            <person name="Sorensen T."/>
            <person name="Nielsen M.R."/>
            <person name="Sondergaard T.E."/>
            <person name="Sorensen J.L."/>
            <person name="Fitzpatrick D.A."/>
            <person name="Frisvad J.C."/>
            <person name="Nielsen K.L."/>
        </authorList>
    </citation>
    <scope>NUCLEOTIDE SEQUENCE</scope>
    <source>
        <strain evidence="11">IBT 35673</strain>
    </source>
</reference>
<dbReference type="EMBL" id="JAPZBQ010000001">
    <property type="protein sequence ID" value="KAJ5351487.1"/>
    <property type="molecule type" value="Genomic_DNA"/>
</dbReference>
<evidence type="ECO:0000256" key="5">
    <source>
        <dbReference type="ARBA" id="ARBA00022737"/>
    </source>
</evidence>
<evidence type="ECO:0000256" key="4">
    <source>
        <dbReference type="ARBA" id="ARBA00022723"/>
    </source>
</evidence>
<dbReference type="GO" id="GO:0061630">
    <property type="term" value="F:ubiquitin protein ligase activity"/>
    <property type="evidence" value="ECO:0007669"/>
    <property type="project" value="UniProtKB-EC"/>
</dbReference>
<dbReference type="InterPro" id="IPR002867">
    <property type="entry name" value="IBR_dom"/>
</dbReference>
<evidence type="ECO:0000256" key="3">
    <source>
        <dbReference type="ARBA" id="ARBA00022679"/>
    </source>
</evidence>